<sequence length="271" mass="31719">MYQKEIGIITKWWKKSNLMKKVSFARDRLVESYIWSLVFCHRLEYNKGRMFEKKMMACATIIDDTYDAYGTIKEAIQNEILISLELFHNIFKLIKCYMVEAKWCHEGFIPTYDEYKVNGILTSIFTPLMASFIGLGEFTTKDVFDWIFSNPTIMEAVSIIARVLNDMSSHKFEQQTAHVASPIECCMKQYCVSQAETCNLICKDVEDYWKVINKEYNMSIDIPKSVLDCVVNYASMSEVTYKNYQDKFINGELLKDYVSSFLMNPIFIDQH</sequence>
<feature type="domain" description="Terpene synthase metal-binding" evidence="2">
    <location>
        <begin position="14"/>
        <end position="75"/>
    </location>
</feature>
<dbReference type="PANTHER" id="PTHR31225:SF241">
    <property type="entry name" value="TERPENE SYNTHASE FAMILY, METAL-BINDING DOMAIN PROTEIN"/>
    <property type="match status" value="1"/>
</dbReference>
<reference evidence="3" key="1">
    <citation type="submission" date="2018-05" db="EMBL/GenBank/DDBJ databases">
        <title>Draft genome of Mucuna pruriens seed.</title>
        <authorList>
            <person name="Nnadi N.E."/>
            <person name="Vos R."/>
            <person name="Hasami M.H."/>
            <person name="Devisetty U.K."/>
            <person name="Aguiy J.C."/>
        </authorList>
    </citation>
    <scope>NUCLEOTIDE SEQUENCE [LARGE SCALE GENOMIC DNA]</scope>
    <source>
        <strain evidence="3">JCA_2017</strain>
    </source>
</reference>
<feature type="non-terminal residue" evidence="3">
    <location>
        <position position="1"/>
    </location>
</feature>
<evidence type="ECO:0000256" key="1">
    <source>
        <dbReference type="ARBA" id="ARBA00022723"/>
    </source>
</evidence>
<dbReference type="Pfam" id="PF03936">
    <property type="entry name" value="Terpene_synth_C"/>
    <property type="match status" value="2"/>
</dbReference>
<gene>
    <name evidence="3" type="primary">SesquiTPS1</name>
    <name evidence="3" type="ORF">CR513_52819</name>
</gene>
<proteinExistence type="predicted"/>
<dbReference type="Proteomes" id="UP000257109">
    <property type="component" value="Unassembled WGS sequence"/>
</dbReference>
<evidence type="ECO:0000313" key="4">
    <source>
        <dbReference type="Proteomes" id="UP000257109"/>
    </source>
</evidence>
<dbReference type="GO" id="GO:0000287">
    <property type="term" value="F:magnesium ion binding"/>
    <property type="evidence" value="ECO:0007669"/>
    <property type="project" value="InterPro"/>
</dbReference>
<keyword evidence="4" id="KW-1185">Reference proteome</keyword>
<dbReference type="InterPro" id="IPR005630">
    <property type="entry name" value="Terpene_synthase_metal-bd"/>
</dbReference>
<dbReference type="GO" id="GO:0016114">
    <property type="term" value="P:terpenoid biosynthetic process"/>
    <property type="evidence" value="ECO:0007669"/>
    <property type="project" value="InterPro"/>
</dbReference>
<dbReference type="STRING" id="157652.A0A371EQ62"/>
<dbReference type="PANTHER" id="PTHR31225">
    <property type="entry name" value="OS04G0344100 PROTEIN-RELATED"/>
    <property type="match status" value="1"/>
</dbReference>
<comment type="caution">
    <text evidence="3">The sequence shown here is derived from an EMBL/GenBank/DDBJ whole genome shotgun (WGS) entry which is preliminary data.</text>
</comment>
<organism evidence="3 4">
    <name type="scientific">Mucuna pruriens</name>
    <name type="common">Velvet bean</name>
    <name type="synonym">Dolichos pruriens</name>
    <dbReference type="NCBI Taxonomy" id="157652"/>
    <lineage>
        <taxon>Eukaryota</taxon>
        <taxon>Viridiplantae</taxon>
        <taxon>Streptophyta</taxon>
        <taxon>Embryophyta</taxon>
        <taxon>Tracheophyta</taxon>
        <taxon>Spermatophyta</taxon>
        <taxon>Magnoliopsida</taxon>
        <taxon>eudicotyledons</taxon>
        <taxon>Gunneridae</taxon>
        <taxon>Pentapetalae</taxon>
        <taxon>rosids</taxon>
        <taxon>fabids</taxon>
        <taxon>Fabales</taxon>
        <taxon>Fabaceae</taxon>
        <taxon>Papilionoideae</taxon>
        <taxon>50 kb inversion clade</taxon>
        <taxon>NPAAA clade</taxon>
        <taxon>indigoferoid/millettioid clade</taxon>
        <taxon>Phaseoleae</taxon>
        <taxon>Mucuna</taxon>
    </lineage>
</organism>
<evidence type="ECO:0000313" key="3">
    <source>
        <dbReference type="EMBL" id="RDX68210.1"/>
    </source>
</evidence>
<name>A0A371EQ62_MUCPR</name>
<feature type="domain" description="Terpene synthase metal-binding" evidence="2">
    <location>
        <begin position="90"/>
        <end position="210"/>
    </location>
</feature>
<evidence type="ECO:0000259" key="2">
    <source>
        <dbReference type="Pfam" id="PF03936"/>
    </source>
</evidence>
<dbReference type="InterPro" id="IPR050148">
    <property type="entry name" value="Terpene_synthase-like"/>
</dbReference>
<dbReference type="Gene3D" id="1.10.600.10">
    <property type="entry name" value="Farnesyl Diphosphate Synthase"/>
    <property type="match status" value="2"/>
</dbReference>
<protein>
    <submittedName>
        <fullName evidence="3">Sesquiterpene synthase</fullName>
    </submittedName>
</protein>
<dbReference type="InterPro" id="IPR008949">
    <property type="entry name" value="Isoprenoid_synthase_dom_sf"/>
</dbReference>
<keyword evidence="1" id="KW-0479">Metal-binding</keyword>
<dbReference type="OrthoDB" id="1877784at2759"/>
<accession>A0A371EQ62</accession>
<dbReference type="GO" id="GO:0010333">
    <property type="term" value="F:terpene synthase activity"/>
    <property type="evidence" value="ECO:0007669"/>
    <property type="project" value="InterPro"/>
</dbReference>
<dbReference type="SUPFAM" id="SSF48576">
    <property type="entry name" value="Terpenoid synthases"/>
    <property type="match status" value="1"/>
</dbReference>
<dbReference type="AlphaFoldDB" id="A0A371EQ62"/>
<dbReference type="EMBL" id="QJKJ01012638">
    <property type="protein sequence ID" value="RDX68210.1"/>
    <property type="molecule type" value="Genomic_DNA"/>
</dbReference>